<evidence type="ECO:0000313" key="2">
    <source>
        <dbReference type="EMBL" id="RRT54086.1"/>
    </source>
</evidence>
<name>A0A426YQU5_ENSVE</name>
<dbReference type="AlphaFoldDB" id="A0A426YQU5"/>
<evidence type="ECO:0000256" key="1">
    <source>
        <dbReference type="SAM" id="MobiDB-lite"/>
    </source>
</evidence>
<dbReference type="EMBL" id="AMZH03010785">
    <property type="protein sequence ID" value="RRT54086.1"/>
    <property type="molecule type" value="Genomic_DNA"/>
</dbReference>
<comment type="caution">
    <text evidence="2">The sequence shown here is derived from an EMBL/GenBank/DDBJ whole genome shotgun (WGS) entry which is preliminary data.</text>
</comment>
<sequence length="235" mass="25796">MKREESLSSRLVVATAVVRAVAAGVGVQVLLPSTRRYYCCSNRSRCAGTTALYGAILLCEESRRCRHRRFGWCAYFIRPKNTHTHHLSVSLFIHSFIVEECITPLSVPRFSTFQSTQAIEREEPSSLRLVVATAVLLLLIEPPVSPLSDKGSFPPPLPPPCLNPMFHNRDSARAMERGAVIVASRGHCNSVAPAHRATYLTACGRRSISPSSSSSSSSLPEPDVPRQGQRYCCSV</sequence>
<organism evidence="2 3">
    <name type="scientific">Ensete ventricosum</name>
    <name type="common">Abyssinian banana</name>
    <name type="synonym">Musa ensete</name>
    <dbReference type="NCBI Taxonomy" id="4639"/>
    <lineage>
        <taxon>Eukaryota</taxon>
        <taxon>Viridiplantae</taxon>
        <taxon>Streptophyta</taxon>
        <taxon>Embryophyta</taxon>
        <taxon>Tracheophyta</taxon>
        <taxon>Spermatophyta</taxon>
        <taxon>Magnoliopsida</taxon>
        <taxon>Liliopsida</taxon>
        <taxon>Zingiberales</taxon>
        <taxon>Musaceae</taxon>
        <taxon>Ensete</taxon>
    </lineage>
</organism>
<evidence type="ECO:0000313" key="3">
    <source>
        <dbReference type="Proteomes" id="UP000287651"/>
    </source>
</evidence>
<accession>A0A426YQU5</accession>
<feature type="region of interest" description="Disordered" evidence="1">
    <location>
        <begin position="210"/>
        <end position="230"/>
    </location>
</feature>
<dbReference type="Proteomes" id="UP000287651">
    <property type="component" value="Unassembled WGS sequence"/>
</dbReference>
<protein>
    <submittedName>
        <fullName evidence="2">Uncharacterized protein</fullName>
    </submittedName>
</protein>
<reference evidence="2 3" key="1">
    <citation type="journal article" date="2014" name="Agronomy (Basel)">
        <title>A Draft Genome Sequence for Ensete ventricosum, the Drought-Tolerant Tree Against Hunger.</title>
        <authorList>
            <person name="Harrison J."/>
            <person name="Moore K.A."/>
            <person name="Paszkiewicz K."/>
            <person name="Jones T."/>
            <person name="Grant M."/>
            <person name="Ambacheew D."/>
            <person name="Muzemil S."/>
            <person name="Studholme D.J."/>
        </authorList>
    </citation>
    <scope>NUCLEOTIDE SEQUENCE [LARGE SCALE GENOMIC DNA]</scope>
</reference>
<proteinExistence type="predicted"/>
<gene>
    <name evidence="2" type="ORF">B296_00043390</name>
</gene>